<evidence type="ECO:0000256" key="7">
    <source>
        <dbReference type="ARBA" id="ARBA00022840"/>
    </source>
</evidence>
<evidence type="ECO:0000256" key="2">
    <source>
        <dbReference type="ARBA" id="ARBA00022515"/>
    </source>
</evidence>
<dbReference type="GO" id="GO:0043139">
    <property type="term" value="F:5'-3' DNA helicase activity"/>
    <property type="evidence" value="ECO:0007669"/>
    <property type="project" value="UniProtKB-EC"/>
</dbReference>
<dbReference type="Pfam" id="PF03796">
    <property type="entry name" value="DnaB_C"/>
    <property type="match status" value="1"/>
</dbReference>
<evidence type="ECO:0000256" key="10">
    <source>
        <dbReference type="ARBA" id="ARBA00044969"/>
    </source>
</evidence>
<reference evidence="13 14" key="1">
    <citation type="journal article" date="2011" name="J. Bacteriol.">
        <title>Whole-genome sequences of thirteen isolates of Borrelia burgdorferi.</title>
        <authorList>
            <person name="Schutzer S.E."/>
            <person name="Fraser-Liggett C.M."/>
            <person name="Casjens S.R."/>
            <person name="Qiu W.G."/>
            <person name="Dunn J.J."/>
            <person name="Mongodin E.F."/>
            <person name="Luft B.J."/>
        </authorList>
    </citation>
    <scope>NUCLEOTIDE SEQUENCE [LARGE SCALE GENOMIC DNA]</scope>
    <source>
        <strain evidence="13 14">118a</strain>
        <plasmid evidence="13 14">118a_lp28-5</plasmid>
    </source>
</reference>
<keyword evidence="2" id="KW-0639">Primosome</keyword>
<evidence type="ECO:0000313" key="14">
    <source>
        <dbReference type="Proteomes" id="UP000006208"/>
    </source>
</evidence>
<name>A0A7U3YB07_BORBG</name>
<dbReference type="Gene3D" id="3.40.50.300">
    <property type="entry name" value="P-loop containing nucleotide triphosphate hydrolases"/>
    <property type="match status" value="1"/>
</dbReference>
<keyword evidence="3" id="KW-0235">DNA replication</keyword>
<dbReference type="GO" id="GO:0006269">
    <property type="term" value="P:DNA replication, synthesis of primer"/>
    <property type="evidence" value="ECO:0007669"/>
    <property type="project" value="UniProtKB-KW"/>
</dbReference>
<proteinExistence type="inferred from homology"/>
<evidence type="ECO:0000256" key="8">
    <source>
        <dbReference type="ARBA" id="ARBA00023125"/>
    </source>
</evidence>
<dbReference type="GO" id="GO:1990077">
    <property type="term" value="C:primosome complex"/>
    <property type="evidence" value="ECO:0007669"/>
    <property type="project" value="UniProtKB-KW"/>
</dbReference>
<dbReference type="InterPro" id="IPR007693">
    <property type="entry name" value="DNA_helicase_DnaB-like_N"/>
</dbReference>
<gene>
    <name evidence="13" type="primary">dnaB</name>
    <name evidence="13" type="ORF">BBU118A_Y17</name>
</gene>
<dbReference type="AlphaFoldDB" id="A0A7U3YB07"/>
<keyword evidence="6 13" id="KW-0347">Helicase</keyword>
<dbReference type="GO" id="GO:0005829">
    <property type="term" value="C:cytosol"/>
    <property type="evidence" value="ECO:0007669"/>
    <property type="project" value="TreeGrafter"/>
</dbReference>
<dbReference type="CDD" id="cd00984">
    <property type="entry name" value="DnaB_C"/>
    <property type="match status" value="1"/>
</dbReference>
<evidence type="ECO:0000256" key="4">
    <source>
        <dbReference type="ARBA" id="ARBA00022741"/>
    </source>
</evidence>
<keyword evidence="4" id="KW-0547">Nucleotide-binding</keyword>
<evidence type="ECO:0000313" key="13">
    <source>
        <dbReference type="EMBL" id="ACN92752.1"/>
    </source>
</evidence>
<keyword evidence="5 13" id="KW-0378">Hydrolase</keyword>
<evidence type="ECO:0000256" key="11">
    <source>
        <dbReference type="ARBA" id="ARBA00048954"/>
    </source>
</evidence>
<dbReference type="InterPro" id="IPR036185">
    <property type="entry name" value="DNA_heli_DnaB-like_N_sf"/>
</dbReference>
<evidence type="ECO:0000256" key="3">
    <source>
        <dbReference type="ARBA" id="ARBA00022705"/>
    </source>
</evidence>
<dbReference type="Pfam" id="PF00772">
    <property type="entry name" value="DnaB"/>
    <property type="match status" value="1"/>
</dbReference>
<evidence type="ECO:0000256" key="9">
    <source>
        <dbReference type="ARBA" id="ARBA00023235"/>
    </source>
</evidence>
<dbReference type="GO" id="GO:0016787">
    <property type="term" value="F:hydrolase activity"/>
    <property type="evidence" value="ECO:0007669"/>
    <property type="project" value="UniProtKB-KW"/>
</dbReference>
<keyword evidence="8" id="KW-0238">DNA-binding</keyword>
<protein>
    <recommendedName>
        <fullName evidence="10">DNA 5'-3' helicase</fullName>
        <ecNumber evidence="10">5.6.2.3</ecNumber>
    </recommendedName>
</protein>
<organism evidence="13 14">
    <name type="scientific">Borreliella burgdorferi 118a</name>
    <dbReference type="NCBI Taxonomy" id="476210"/>
    <lineage>
        <taxon>Bacteria</taxon>
        <taxon>Pseudomonadati</taxon>
        <taxon>Spirochaetota</taxon>
        <taxon>Spirochaetia</taxon>
        <taxon>Spirochaetales</taxon>
        <taxon>Borreliaceae</taxon>
        <taxon>Borreliella</taxon>
    </lineage>
</organism>
<dbReference type="PANTHER" id="PTHR30153:SF2">
    <property type="entry name" value="REPLICATIVE DNA HELICASE"/>
    <property type="match status" value="1"/>
</dbReference>
<dbReference type="InterPro" id="IPR027417">
    <property type="entry name" value="P-loop_NTPase"/>
</dbReference>
<evidence type="ECO:0000256" key="1">
    <source>
        <dbReference type="ARBA" id="ARBA00008428"/>
    </source>
</evidence>
<dbReference type="InterPro" id="IPR007694">
    <property type="entry name" value="DNA_helicase_DnaB-like_C"/>
</dbReference>
<evidence type="ECO:0000256" key="6">
    <source>
        <dbReference type="ARBA" id="ARBA00022806"/>
    </source>
</evidence>
<dbReference type="EMBL" id="CP001529">
    <property type="protein sequence ID" value="ACN92752.1"/>
    <property type="molecule type" value="Genomic_DNA"/>
</dbReference>
<evidence type="ECO:0000259" key="12">
    <source>
        <dbReference type="PROSITE" id="PS51199"/>
    </source>
</evidence>
<dbReference type="SUPFAM" id="SSF48024">
    <property type="entry name" value="N-terminal domain of DnaB helicase"/>
    <property type="match status" value="1"/>
</dbReference>
<dbReference type="SUPFAM" id="SSF52540">
    <property type="entry name" value="P-loop containing nucleoside triphosphate hydrolases"/>
    <property type="match status" value="1"/>
</dbReference>
<feature type="domain" description="SF4 helicase" evidence="12">
    <location>
        <begin position="189"/>
        <end position="453"/>
    </location>
</feature>
<dbReference type="GO" id="GO:0005524">
    <property type="term" value="F:ATP binding"/>
    <property type="evidence" value="ECO:0007669"/>
    <property type="project" value="UniProtKB-KW"/>
</dbReference>
<geneLocation type="plasmid" evidence="13 14">
    <name>118a_lp28-5</name>
</geneLocation>
<accession>A0A7U3YB07</accession>
<evidence type="ECO:0000256" key="5">
    <source>
        <dbReference type="ARBA" id="ARBA00022801"/>
    </source>
</evidence>
<sequence>MKMKEKPLFSRNIFEKQCLFDRDSERTVIGGLLNNVVKIEDISLYLKPEDFNFEINEKIFKCMIDLYTEGVPIDPIIVLNKLTKDKGFSKAFGAFNVNEYIDILSGAIVVGSIIETHIRIIKEYSIRRKALIVADDIIRCATDKSTNLEEVFDVLQKKINTIELTYNNKSLIHVDSAIEEVDCDVSGKSINKKRLIESGFKSLDRIIEGFSWESSNYVIIGARPGVGKTAFVLNMIHDICYRQNQCVGFFTLEMSIKAIMKRLISIDSCIEFRKFNEGLMNEKEFINYKKSISKIRKYPFYIENTDGIQMYELKAQARRMKKIYDVQIIFIDYIGLIGTHQSNMPRFEQVALLSKAIKDLAKELKIPIIALSQLTRSAEGREPSLATLRESGALEQDADMVILLHRDNEVDMRDNDTLNDCSKVKLIIAKNRVGPVGIASMNFISKFTKFTDR</sequence>
<comment type="catalytic activity">
    <reaction evidence="11">
        <text>ATP + H2O = ADP + phosphate + H(+)</text>
        <dbReference type="Rhea" id="RHEA:13065"/>
        <dbReference type="ChEBI" id="CHEBI:15377"/>
        <dbReference type="ChEBI" id="CHEBI:15378"/>
        <dbReference type="ChEBI" id="CHEBI:30616"/>
        <dbReference type="ChEBI" id="CHEBI:43474"/>
        <dbReference type="ChEBI" id="CHEBI:456216"/>
        <dbReference type="EC" id="5.6.2.3"/>
    </reaction>
</comment>
<dbReference type="Gene3D" id="1.10.860.10">
    <property type="entry name" value="DNAb Helicase, Chain A"/>
    <property type="match status" value="1"/>
</dbReference>
<dbReference type="PROSITE" id="PS51199">
    <property type="entry name" value="SF4_HELICASE"/>
    <property type="match status" value="1"/>
</dbReference>
<comment type="similarity">
    <text evidence="1">Belongs to the helicase family. DnaB subfamily.</text>
</comment>
<dbReference type="GO" id="GO:0003677">
    <property type="term" value="F:DNA binding"/>
    <property type="evidence" value="ECO:0007669"/>
    <property type="project" value="UniProtKB-KW"/>
</dbReference>
<dbReference type="InterPro" id="IPR016136">
    <property type="entry name" value="DNA_helicase_N/primase_C"/>
</dbReference>
<keyword evidence="13" id="KW-0614">Plasmid</keyword>
<dbReference type="EC" id="5.6.2.3" evidence="10"/>
<keyword evidence="9" id="KW-0413">Isomerase</keyword>
<dbReference type="PANTHER" id="PTHR30153">
    <property type="entry name" value="REPLICATIVE DNA HELICASE DNAB"/>
    <property type="match status" value="1"/>
</dbReference>
<keyword evidence="7" id="KW-0067">ATP-binding</keyword>
<dbReference type="Proteomes" id="UP000006208">
    <property type="component" value="Plasmid 118a_lp28-5"/>
</dbReference>